<keyword evidence="3" id="KW-1185">Reference proteome</keyword>
<dbReference type="Proteomes" id="UP000193978">
    <property type="component" value="Chromosome"/>
</dbReference>
<keyword evidence="2" id="KW-0540">Nuclease</keyword>
<keyword evidence="2" id="KW-0378">Hydrolase</keyword>
<name>A0A1W6MTN3_9HYPH</name>
<dbReference type="CDD" id="cd00085">
    <property type="entry name" value="HNHc"/>
    <property type="match status" value="1"/>
</dbReference>
<accession>A0A1W6MTN3</accession>
<evidence type="ECO:0000313" key="2">
    <source>
        <dbReference type="EMBL" id="ARN80925.1"/>
    </source>
</evidence>
<dbReference type="KEGG" id="mbry:B1812_07385"/>
<dbReference type="GO" id="GO:0003676">
    <property type="term" value="F:nucleic acid binding"/>
    <property type="evidence" value="ECO:0007669"/>
    <property type="project" value="InterPro"/>
</dbReference>
<evidence type="ECO:0000313" key="3">
    <source>
        <dbReference type="Proteomes" id="UP000193978"/>
    </source>
</evidence>
<dbReference type="SMART" id="SM00507">
    <property type="entry name" value="HNHc"/>
    <property type="match status" value="1"/>
</dbReference>
<organism evidence="2 3">
    <name type="scientific">Methylocystis bryophila</name>
    <dbReference type="NCBI Taxonomy" id="655015"/>
    <lineage>
        <taxon>Bacteria</taxon>
        <taxon>Pseudomonadati</taxon>
        <taxon>Pseudomonadota</taxon>
        <taxon>Alphaproteobacteria</taxon>
        <taxon>Hyphomicrobiales</taxon>
        <taxon>Methylocystaceae</taxon>
        <taxon>Methylocystis</taxon>
    </lineage>
</organism>
<dbReference type="GO" id="GO:0004519">
    <property type="term" value="F:endonuclease activity"/>
    <property type="evidence" value="ECO:0007669"/>
    <property type="project" value="UniProtKB-KW"/>
</dbReference>
<gene>
    <name evidence="2" type="ORF">B1812_07385</name>
</gene>
<protein>
    <submittedName>
        <fullName evidence="2">Endonuclease</fullName>
    </submittedName>
</protein>
<feature type="domain" description="HNH nuclease" evidence="1">
    <location>
        <begin position="22"/>
        <end position="74"/>
    </location>
</feature>
<dbReference type="InterPro" id="IPR002711">
    <property type="entry name" value="HNH"/>
</dbReference>
<dbReference type="STRING" id="655015.B1812_07385"/>
<evidence type="ECO:0000259" key="1">
    <source>
        <dbReference type="SMART" id="SM00507"/>
    </source>
</evidence>
<dbReference type="Pfam" id="PF01844">
    <property type="entry name" value="HNH"/>
    <property type="match status" value="1"/>
</dbReference>
<dbReference type="GO" id="GO:0008270">
    <property type="term" value="F:zinc ion binding"/>
    <property type="evidence" value="ECO:0007669"/>
    <property type="project" value="InterPro"/>
</dbReference>
<proteinExistence type="predicted"/>
<dbReference type="InterPro" id="IPR003615">
    <property type="entry name" value="HNH_nuc"/>
</dbReference>
<dbReference type="RefSeq" id="WP_085771014.1">
    <property type="nucleotide sequence ID" value="NZ_AP027149.1"/>
</dbReference>
<dbReference type="Gene3D" id="1.10.30.50">
    <property type="match status" value="1"/>
</dbReference>
<keyword evidence="2" id="KW-0255">Endonuclease</keyword>
<reference evidence="2 3" key="1">
    <citation type="submission" date="2017-02" db="EMBL/GenBank/DDBJ databases">
        <authorList>
            <person name="Peterson S.W."/>
        </authorList>
    </citation>
    <scope>NUCLEOTIDE SEQUENCE [LARGE SCALE GENOMIC DNA]</scope>
    <source>
        <strain evidence="2 3">S285</strain>
    </source>
</reference>
<sequence>MGLRSDYARHSARVLRSKQWQAVRLLAKRRDGFKCVQCGSRYGLEVDHIKPVRTHPEGSYALDNLQTLCGRCHARKTRIEVGMGVENPAREAWKTAVAELQRHKPERLN</sequence>
<dbReference type="EMBL" id="CP019948">
    <property type="protein sequence ID" value="ARN80925.1"/>
    <property type="molecule type" value="Genomic_DNA"/>
</dbReference>
<dbReference type="AlphaFoldDB" id="A0A1W6MTN3"/>
<dbReference type="OrthoDB" id="5292295at2"/>